<keyword evidence="2" id="KW-1003">Cell membrane</keyword>
<dbReference type="PANTHER" id="PTHR30250">
    <property type="entry name" value="PST FAMILY PREDICTED COLANIC ACID TRANSPORTER"/>
    <property type="match status" value="1"/>
</dbReference>
<dbReference type="InterPro" id="IPR050833">
    <property type="entry name" value="Poly_Biosynth_Transport"/>
</dbReference>
<evidence type="ECO:0008006" key="9">
    <source>
        <dbReference type="Google" id="ProtNLM"/>
    </source>
</evidence>
<protein>
    <recommendedName>
        <fullName evidence="9">Membrane protein involved in the export of O-antigen and teichoic acid</fullName>
    </recommendedName>
</protein>
<feature type="transmembrane region" description="Helical" evidence="6">
    <location>
        <begin position="275"/>
        <end position="298"/>
    </location>
</feature>
<dbReference type="STRING" id="1195236.CTER_1971"/>
<evidence type="ECO:0000256" key="4">
    <source>
        <dbReference type="ARBA" id="ARBA00022989"/>
    </source>
</evidence>
<reference evidence="7 8" key="1">
    <citation type="journal article" date="2013" name="Genome Announc.">
        <title>Draft Genome Sequence of the Cellulolytic, Mesophilic, Anaerobic Bacterium Clostridium termitidis Strain CT1112 (DSM 5398).</title>
        <authorList>
            <person name="Lal S."/>
            <person name="Ramachandran U."/>
            <person name="Zhang X."/>
            <person name="Munir R."/>
            <person name="Sparling R."/>
            <person name="Levin D.B."/>
        </authorList>
    </citation>
    <scope>NUCLEOTIDE SEQUENCE [LARGE SCALE GENOMIC DNA]</scope>
    <source>
        <strain evidence="7 8">CT1112</strain>
    </source>
</reference>
<feature type="transmembrane region" description="Helical" evidence="6">
    <location>
        <begin position="100"/>
        <end position="122"/>
    </location>
</feature>
<dbReference type="eggNOG" id="COG2244">
    <property type="taxonomic scope" value="Bacteria"/>
</dbReference>
<feature type="transmembrane region" description="Helical" evidence="6">
    <location>
        <begin position="134"/>
        <end position="155"/>
    </location>
</feature>
<feature type="transmembrane region" description="Helical" evidence="6">
    <location>
        <begin position="54"/>
        <end position="79"/>
    </location>
</feature>
<feature type="transmembrane region" description="Helical" evidence="6">
    <location>
        <begin position="352"/>
        <end position="371"/>
    </location>
</feature>
<gene>
    <name evidence="7" type="ORF">CTER_1971</name>
</gene>
<feature type="transmembrane region" description="Helical" evidence="6">
    <location>
        <begin position="190"/>
        <end position="208"/>
    </location>
</feature>
<keyword evidence="8" id="KW-1185">Reference proteome</keyword>
<evidence type="ECO:0000256" key="6">
    <source>
        <dbReference type="SAM" id="Phobius"/>
    </source>
</evidence>
<dbReference type="EMBL" id="AORV01000031">
    <property type="protein sequence ID" value="EMS72037.1"/>
    <property type="molecule type" value="Genomic_DNA"/>
</dbReference>
<keyword evidence="5 6" id="KW-0472">Membrane</keyword>
<comment type="subcellular location">
    <subcellularLocation>
        <location evidence="1">Cell membrane</location>
        <topology evidence="1">Multi-pass membrane protein</topology>
    </subcellularLocation>
</comment>
<feature type="transmembrane region" description="Helical" evidence="6">
    <location>
        <begin position="20"/>
        <end position="42"/>
    </location>
</feature>
<keyword evidence="4 6" id="KW-1133">Transmembrane helix</keyword>
<proteinExistence type="predicted"/>
<feature type="transmembrane region" description="Helical" evidence="6">
    <location>
        <begin position="248"/>
        <end position="269"/>
    </location>
</feature>
<feature type="transmembrane region" description="Helical" evidence="6">
    <location>
        <begin position="383"/>
        <end position="399"/>
    </location>
</feature>
<dbReference type="GO" id="GO:0005886">
    <property type="term" value="C:plasma membrane"/>
    <property type="evidence" value="ECO:0007669"/>
    <property type="project" value="UniProtKB-SubCell"/>
</dbReference>
<feature type="transmembrane region" description="Helical" evidence="6">
    <location>
        <begin position="310"/>
        <end position="332"/>
    </location>
</feature>
<dbReference type="PANTHER" id="PTHR30250:SF26">
    <property type="entry name" value="PSMA PROTEIN"/>
    <property type="match status" value="1"/>
</dbReference>
<comment type="caution">
    <text evidence="7">The sequence shown here is derived from an EMBL/GenBank/DDBJ whole genome shotgun (WGS) entry which is preliminary data.</text>
</comment>
<dbReference type="Proteomes" id="UP000014155">
    <property type="component" value="Unassembled WGS sequence"/>
</dbReference>
<feature type="transmembrane region" description="Helical" evidence="6">
    <location>
        <begin position="444"/>
        <end position="462"/>
    </location>
</feature>
<keyword evidence="3 6" id="KW-0812">Transmembrane</keyword>
<dbReference type="AlphaFoldDB" id="S0FJR6"/>
<evidence type="ECO:0000256" key="5">
    <source>
        <dbReference type="ARBA" id="ARBA00023136"/>
    </source>
</evidence>
<feature type="transmembrane region" description="Helical" evidence="6">
    <location>
        <begin position="167"/>
        <end position="184"/>
    </location>
</feature>
<evidence type="ECO:0000256" key="1">
    <source>
        <dbReference type="ARBA" id="ARBA00004651"/>
    </source>
</evidence>
<feature type="transmembrane region" description="Helical" evidence="6">
    <location>
        <begin position="468"/>
        <end position="492"/>
    </location>
</feature>
<organism evidence="7 8">
    <name type="scientific">Ruminiclostridium cellobioparum subsp. termitidis CT1112</name>
    <dbReference type="NCBI Taxonomy" id="1195236"/>
    <lineage>
        <taxon>Bacteria</taxon>
        <taxon>Bacillati</taxon>
        <taxon>Bacillota</taxon>
        <taxon>Clostridia</taxon>
        <taxon>Eubacteriales</taxon>
        <taxon>Oscillospiraceae</taxon>
        <taxon>Ruminiclostridium</taxon>
    </lineage>
</organism>
<accession>S0FJR6</accession>
<evidence type="ECO:0000256" key="3">
    <source>
        <dbReference type="ARBA" id="ARBA00022692"/>
    </source>
</evidence>
<evidence type="ECO:0000313" key="7">
    <source>
        <dbReference type="EMBL" id="EMS72037.1"/>
    </source>
</evidence>
<dbReference type="PATRIC" id="fig|1195236.3.peg.2271"/>
<sequence length="519" mass="58957">MKYGSNTSGETRTFNSMRNISVGLVNQVLITLLNFISRTIFIKTMGVEYLGINGLFNNILTVLSLAELGIGNAIMYALYKPLSREDRPKVAAIMQYYRKLYLIVAGVVAAAGLILVPFLPLLVNTEKAIADITIYYVLYLCNSVFSYLFSYRASIVNADQKMYITKIYYFAFYVVQFILQSVLLVATHSFLYYLAAQILCTFGNNYFLSRKAVKLYPYITGRDVLDKDERRVVFDNIKSLFLYKLGGVLLNNSTNIMISIMIGTVWVGYYSNYGMYITALLLFINIIFSSMNASIGNLNISAEPEHKCSIFNVLNFIAFWITGFSAIALFILFNDFITVWIGSEYILDRLTVGAIILNFYIMGIINPVWIFRDSVGLFKHTKYVFMVTAALNIVISVILGRLAGLGGILLAAPVSRLCTNFWYEPLMLYKIYFKKKSADYFKKQFMYLLIMAVSGAAVYMLTKWNTQVTLAGFIVKVLVCGLVPNILFCAFLRKTAEFSYIKQNYISRIVKKISKLRLN</sequence>
<evidence type="ECO:0000256" key="2">
    <source>
        <dbReference type="ARBA" id="ARBA00022475"/>
    </source>
</evidence>
<evidence type="ECO:0000313" key="8">
    <source>
        <dbReference type="Proteomes" id="UP000014155"/>
    </source>
</evidence>
<name>S0FJR6_RUMCE</name>